<dbReference type="InterPro" id="IPR013249">
    <property type="entry name" value="RNA_pol_sigma70_r4_t2"/>
</dbReference>
<dbReference type="CDD" id="cd06171">
    <property type="entry name" value="Sigma70_r4"/>
    <property type="match status" value="1"/>
</dbReference>
<evidence type="ECO:0000259" key="6">
    <source>
        <dbReference type="Pfam" id="PF08281"/>
    </source>
</evidence>
<dbReference type="GO" id="GO:0006352">
    <property type="term" value="P:DNA-templated transcription initiation"/>
    <property type="evidence" value="ECO:0007669"/>
    <property type="project" value="InterPro"/>
</dbReference>
<dbReference type="PANTHER" id="PTHR43133">
    <property type="entry name" value="RNA POLYMERASE ECF-TYPE SIGMA FACTO"/>
    <property type="match status" value="1"/>
</dbReference>
<accession>A0A0K8QJS3</accession>
<dbReference type="RefSeq" id="WP_062534604.1">
    <property type="nucleotide sequence ID" value="NZ_DF970151.1"/>
</dbReference>
<protein>
    <submittedName>
        <fullName evidence="7">ECF subfamily RNA polymerase sigma-24 subunit</fullName>
    </submittedName>
</protein>
<dbReference type="GO" id="GO:0016987">
    <property type="term" value="F:sigma factor activity"/>
    <property type="evidence" value="ECO:0007669"/>
    <property type="project" value="UniProtKB-KW"/>
</dbReference>
<dbReference type="Gene3D" id="1.10.1740.10">
    <property type="match status" value="1"/>
</dbReference>
<comment type="similarity">
    <text evidence="1">Belongs to the sigma-70 factor family. ECF subfamily.</text>
</comment>
<dbReference type="NCBIfam" id="TIGR02937">
    <property type="entry name" value="sigma70-ECF"/>
    <property type="match status" value="1"/>
</dbReference>
<dbReference type="InterPro" id="IPR007627">
    <property type="entry name" value="RNA_pol_sigma70_r2"/>
</dbReference>
<evidence type="ECO:0000313" key="8">
    <source>
        <dbReference type="Proteomes" id="UP000253740"/>
    </source>
</evidence>
<dbReference type="SUPFAM" id="SSF88659">
    <property type="entry name" value="Sigma3 and sigma4 domains of RNA polymerase sigma factors"/>
    <property type="match status" value="1"/>
</dbReference>
<dbReference type="AlphaFoldDB" id="A0A0K8QJS3"/>
<sequence length="192" mass="21693">MEPSPFQHEVDPGTVDALRRGDLGAFERIYRLFERPVYALACRLLGDRDAAHEVLQDAMLKAYERVGQYRGEAPFWAWLRQLAINEALMRLRRERRFGPEPLDDEPIDEDAPPAWALADRGALERALAALPPATRTVLWLYHVEGLTHVEIAAHCARTVSYSKSQLARGTRRLRELLVNTPEASPCLIAPTA</sequence>
<dbReference type="STRING" id="1475481.GCA_000953855_00409"/>
<dbReference type="EMBL" id="DF970151">
    <property type="protein sequence ID" value="GAP65113.1"/>
    <property type="molecule type" value="Genomic_DNA"/>
</dbReference>
<dbReference type="InterPro" id="IPR013324">
    <property type="entry name" value="RNA_pol_sigma_r3/r4-like"/>
</dbReference>
<evidence type="ECO:0000256" key="4">
    <source>
        <dbReference type="ARBA" id="ARBA00023163"/>
    </source>
</evidence>
<evidence type="ECO:0000256" key="3">
    <source>
        <dbReference type="ARBA" id="ARBA00023082"/>
    </source>
</evidence>
<dbReference type="InterPro" id="IPR036388">
    <property type="entry name" value="WH-like_DNA-bd_sf"/>
</dbReference>
<keyword evidence="4" id="KW-0804">Transcription</keyword>
<dbReference type="InterPro" id="IPR013325">
    <property type="entry name" value="RNA_pol_sigma_r2"/>
</dbReference>
<dbReference type="GO" id="GO:0003677">
    <property type="term" value="F:DNA binding"/>
    <property type="evidence" value="ECO:0007669"/>
    <property type="project" value="InterPro"/>
</dbReference>
<evidence type="ECO:0000313" key="7">
    <source>
        <dbReference type="EMBL" id="GAP65113.1"/>
    </source>
</evidence>
<dbReference type="InterPro" id="IPR014284">
    <property type="entry name" value="RNA_pol_sigma-70_dom"/>
</dbReference>
<dbReference type="Pfam" id="PF04542">
    <property type="entry name" value="Sigma70_r2"/>
    <property type="match status" value="1"/>
</dbReference>
<evidence type="ECO:0000259" key="5">
    <source>
        <dbReference type="Pfam" id="PF04542"/>
    </source>
</evidence>
<evidence type="ECO:0000256" key="1">
    <source>
        <dbReference type="ARBA" id="ARBA00010641"/>
    </source>
</evidence>
<evidence type="ECO:0000256" key="2">
    <source>
        <dbReference type="ARBA" id="ARBA00023015"/>
    </source>
</evidence>
<gene>
    <name evidence="7" type="ORF">MBSD_n0402</name>
</gene>
<dbReference type="Pfam" id="PF08281">
    <property type="entry name" value="Sigma70_r4_2"/>
    <property type="match status" value="1"/>
</dbReference>
<keyword evidence="2" id="KW-0805">Transcription regulation</keyword>
<name>A0A0K8QJS3_9GAMM</name>
<dbReference type="Gene3D" id="1.10.10.10">
    <property type="entry name" value="Winged helix-like DNA-binding domain superfamily/Winged helix DNA-binding domain"/>
    <property type="match status" value="1"/>
</dbReference>
<reference evidence="7" key="1">
    <citation type="submission" date="2015-08" db="EMBL/GenBank/DDBJ databases">
        <title>Complete DNA Sequence of Pseudomonas syringae pv. actinidiae, the Causal Agent of Kiwifruit Canker Disease.</title>
        <authorList>
            <person name="Rikkerink E.H.A."/>
            <person name="Fineran P.C."/>
        </authorList>
    </citation>
    <scope>NUCLEOTIDE SEQUENCE</scope>
    <source>
        <strain evidence="7">SkMP5</strain>
    </source>
</reference>
<keyword evidence="8" id="KW-1185">Reference proteome</keyword>
<dbReference type="OrthoDB" id="6236508at2"/>
<dbReference type="InterPro" id="IPR039425">
    <property type="entry name" value="RNA_pol_sigma-70-like"/>
</dbReference>
<dbReference type="Proteomes" id="UP000253740">
    <property type="component" value="Unassembled WGS sequence"/>
</dbReference>
<organism evidence="7">
    <name type="scientific">Mizugakiibacter sediminis</name>
    <dbReference type="NCBI Taxonomy" id="1475481"/>
    <lineage>
        <taxon>Bacteria</taxon>
        <taxon>Pseudomonadati</taxon>
        <taxon>Pseudomonadota</taxon>
        <taxon>Gammaproteobacteria</taxon>
        <taxon>Lysobacterales</taxon>
        <taxon>Rhodanobacteraceae</taxon>
        <taxon>Mizugakiibacter</taxon>
    </lineage>
</organism>
<feature type="domain" description="RNA polymerase sigma factor 70 region 4 type 2" evidence="6">
    <location>
        <begin position="121"/>
        <end position="173"/>
    </location>
</feature>
<dbReference type="PANTHER" id="PTHR43133:SF46">
    <property type="entry name" value="RNA POLYMERASE SIGMA-70 FACTOR ECF SUBFAMILY"/>
    <property type="match status" value="1"/>
</dbReference>
<dbReference type="SUPFAM" id="SSF88946">
    <property type="entry name" value="Sigma2 domain of RNA polymerase sigma factors"/>
    <property type="match status" value="1"/>
</dbReference>
<feature type="domain" description="RNA polymerase sigma-70 region 2" evidence="5">
    <location>
        <begin position="30"/>
        <end position="96"/>
    </location>
</feature>
<proteinExistence type="inferred from homology"/>
<keyword evidence="3" id="KW-0731">Sigma factor</keyword>